<evidence type="ECO:0000256" key="1">
    <source>
        <dbReference type="SAM" id="MobiDB-lite"/>
    </source>
</evidence>
<feature type="compositionally biased region" description="Basic and acidic residues" evidence="1">
    <location>
        <begin position="8"/>
        <end position="20"/>
    </location>
</feature>
<feature type="region of interest" description="Disordered" evidence="1">
    <location>
        <begin position="1"/>
        <end position="21"/>
    </location>
</feature>
<sequence>MGSGGTEAHADGLTTRRVDPDMEQILASIRKIISDDQKALGLDLDDAAPLRAPPRRVRPGHSAQGHPSQLHPVEEPATSSSPARAATRPVAGTAPEPGDGPDDDMDLSLHRMTARARAPEVDTGLPPRPRPPVRLSAAPPVDYRPPEARAEPGPADPSPLVDQRLAGIIRRAVAGQVAEVIGAHAGGPWTATPAGATQAPWDGAGLDASHPDLAEPEPVPTWPVPRGDARASGARLAPVPVDSSAMPHGRESIGVLVTPATAARISGAFDALTQRVAAERARTMEETVTDMLRPMLANWLETHLPEIVERLVAEQVARLSRGEPD</sequence>
<dbReference type="InterPro" id="IPR019632">
    <property type="entry name" value="DUF2497"/>
</dbReference>
<gene>
    <name evidence="2" type="ORF">EV666_1025</name>
</gene>
<comment type="caution">
    <text evidence="2">The sequence shown here is derived from an EMBL/GenBank/DDBJ whole genome shotgun (WGS) entry which is preliminary data.</text>
</comment>
<name>A0A4R2GW90_9HYPH</name>
<keyword evidence="3" id="KW-1185">Reference proteome</keyword>
<dbReference type="Proteomes" id="UP000294881">
    <property type="component" value="Unassembled WGS sequence"/>
</dbReference>
<evidence type="ECO:0000313" key="3">
    <source>
        <dbReference type="Proteomes" id="UP000294881"/>
    </source>
</evidence>
<reference evidence="2 3" key="1">
    <citation type="submission" date="2019-03" db="EMBL/GenBank/DDBJ databases">
        <title>Genomic Encyclopedia of Type Strains, Phase IV (KMG-IV): sequencing the most valuable type-strain genomes for metagenomic binning, comparative biology and taxonomic classification.</title>
        <authorList>
            <person name="Goeker M."/>
        </authorList>
    </citation>
    <scope>NUCLEOTIDE SEQUENCE [LARGE SCALE GENOMIC DNA]</scope>
    <source>
        <strain evidence="2 3">DSM 22958</strain>
    </source>
</reference>
<organism evidence="2 3">
    <name type="scientific">Camelimonas lactis</name>
    <dbReference type="NCBI Taxonomy" id="659006"/>
    <lineage>
        <taxon>Bacteria</taxon>
        <taxon>Pseudomonadati</taxon>
        <taxon>Pseudomonadota</taxon>
        <taxon>Alphaproteobacteria</taxon>
        <taxon>Hyphomicrobiales</taxon>
        <taxon>Chelatococcaceae</taxon>
        <taxon>Camelimonas</taxon>
    </lineage>
</organism>
<feature type="region of interest" description="Disordered" evidence="1">
    <location>
        <begin position="44"/>
        <end position="159"/>
    </location>
</feature>
<dbReference type="EMBL" id="SLWL01000002">
    <property type="protein sequence ID" value="TCO15034.1"/>
    <property type="molecule type" value="Genomic_DNA"/>
</dbReference>
<evidence type="ECO:0008006" key="4">
    <source>
        <dbReference type="Google" id="ProtNLM"/>
    </source>
</evidence>
<evidence type="ECO:0000313" key="2">
    <source>
        <dbReference type="EMBL" id="TCO15034.1"/>
    </source>
</evidence>
<dbReference type="AlphaFoldDB" id="A0A4R2GW90"/>
<dbReference type="Pfam" id="PF10691">
    <property type="entry name" value="DUF2497"/>
    <property type="match status" value="1"/>
</dbReference>
<feature type="compositionally biased region" description="Low complexity" evidence="1">
    <location>
        <begin position="76"/>
        <end position="89"/>
    </location>
</feature>
<proteinExistence type="predicted"/>
<protein>
    <recommendedName>
        <fullName evidence="4">Cell pole-organizing protein PopZ</fullName>
    </recommendedName>
</protein>
<accession>A0A4R2GW90</accession>